<accession>A0A559K9I0</accession>
<dbReference type="GO" id="GO:0006400">
    <property type="term" value="P:tRNA modification"/>
    <property type="evidence" value="ECO:0007669"/>
    <property type="project" value="UniProtKB-UniRule"/>
</dbReference>
<evidence type="ECO:0000313" key="4">
    <source>
        <dbReference type="EMBL" id="TVY08776.1"/>
    </source>
</evidence>
<keyword evidence="3" id="KW-0547">Nucleotide-binding</keyword>
<feature type="binding site" evidence="3">
    <location>
        <position position="102"/>
    </location>
    <ligand>
        <name>ATP</name>
        <dbReference type="ChEBI" id="CHEBI:30616"/>
    </ligand>
</feature>
<reference evidence="4 5" key="1">
    <citation type="submission" date="2019-07" db="EMBL/GenBank/DDBJ databases">
        <authorList>
            <person name="Kim J."/>
        </authorList>
    </citation>
    <scope>NUCLEOTIDE SEQUENCE [LARGE SCALE GENOMIC DNA]</scope>
    <source>
        <strain evidence="4 5">JC52</strain>
    </source>
</reference>
<gene>
    <name evidence="3" type="primary">tmcAL</name>
    <name evidence="4" type="ORF">FPZ49_17140</name>
</gene>
<dbReference type="GO" id="GO:0000049">
    <property type="term" value="F:tRNA binding"/>
    <property type="evidence" value="ECO:0007669"/>
    <property type="project" value="UniProtKB-KW"/>
</dbReference>
<dbReference type="EC" id="6.3.4.-" evidence="3"/>
<comment type="caution">
    <text evidence="4">The sequence shown here is derived from an EMBL/GenBank/DDBJ whole genome shotgun (WGS) entry which is preliminary data.</text>
</comment>
<sequence>MRTVGLIVEYNPLHNGHYYHYQQSKKVTEADAAICVMSGHFLQRGEPAVVNKWARAEMALHMGVDVVLELPVAYSAQPAEWFAYGAVSALDATGVVDSLCFGSESGDIGWLNQAAELLHQEPEPFRALLQSELKAGAPYPAAYSRAVARLIPGADAEELAKPNNTLGLHYLIALHRLGSSIVPQTIGRTKAGYHQTDITDRQIASATAIRKLLFEERSLSGIRPYVPPGTLAILEREWAAGRAPIDWERYAQPLLLQLLHHTPEQLAGFHEVTEGLEHRLRRALTELPTWSNGGPTVESLLSLLKTKRYTRTKLQRTLTRILLNHSKQELSSEVLRRGVPYLRVLGFSGKGRELLKRMKKTARVPVLTKVTEGEHPLLDLELRATSVYALGYEAPGPRDLFRDYYEPPVQL</sequence>
<name>A0A559K9I0_9BACL</name>
<feature type="binding site" evidence="3">
    <location>
        <begin position="7"/>
        <end position="20"/>
    </location>
    <ligand>
        <name>ATP</name>
        <dbReference type="ChEBI" id="CHEBI:30616"/>
    </ligand>
</feature>
<dbReference type="Pfam" id="PF05636">
    <property type="entry name" value="HIGH_NTase1"/>
    <property type="match status" value="1"/>
</dbReference>
<dbReference type="Proteomes" id="UP000317036">
    <property type="component" value="Unassembled WGS sequence"/>
</dbReference>
<dbReference type="RefSeq" id="WP_144849035.1">
    <property type="nucleotide sequence ID" value="NZ_VNJI01000020.1"/>
</dbReference>
<feature type="binding site" evidence="3">
    <location>
        <position position="188"/>
    </location>
    <ligand>
        <name>ATP</name>
        <dbReference type="ChEBI" id="CHEBI:30616"/>
    </ligand>
</feature>
<dbReference type="InterPro" id="IPR014729">
    <property type="entry name" value="Rossmann-like_a/b/a_fold"/>
</dbReference>
<dbReference type="InterPro" id="IPR008513">
    <property type="entry name" value="tRNA(Met)_cyd_acetate_ligase"/>
</dbReference>
<evidence type="ECO:0000256" key="3">
    <source>
        <dbReference type="HAMAP-Rule" id="MF_01539"/>
    </source>
</evidence>
<comment type="catalytic activity">
    <reaction evidence="3">
        <text>cytidine(34) in elongator tRNA(Met) + acetate + ATP = N(4)-acetylcytidine(34) in elongator tRNA(Met) + AMP + diphosphate</text>
        <dbReference type="Rhea" id="RHEA:58144"/>
        <dbReference type="Rhea" id="RHEA-COMP:10693"/>
        <dbReference type="Rhea" id="RHEA-COMP:10694"/>
        <dbReference type="ChEBI" id="CHEBI:30089"/>
        <dbReference type="ChEBI" id="CHEBI:30616"/>
        <dbReference type="ChEBI" id="CHEBI:33019"/>
        <dbReference type="ChEBI" id="CHEBI:74900"/>
        <dbReference type="ChEBI" id="CHEBI:82748"/>
        <dbReference type="ChEBI" id="CHEBI:456215"/>
    </reaction>
</comment>
<comment type="caution">
    <text evidence="3">Lacks conserved residue(s) required for the propagation of feature annotation.</text>
</comment>
<dbReference type="GO" id="GO:0005524">
    <property type="term" value="F:ATP binding"/>
    <property type="evidence" value="ECO:0007669"/>
    <property type="project" value="UniProtKB-KW"/>
</dbReference>
<dbReference type="OrthoDB" id="9769796at2"/>
<comment type="subcellular location">
    <subcellularLocation>
        <location evidence="3">Cytoplasm</location>
    </subcellularLocation>
</comment>
<dbReference type="PANTHER" id="PTHR37825:SF1">
    <property type="entry name" value="TRNA(MET) CYTIDINE ACETATE LIGASE"/>
    <property type="match status" value="1"/>
</dbReference>
<comment type="function">
    <text evidence="3">Catalyzes the formation of N(4)-acetylcytidine (ac(4)C) at the wobble position of elongator tRNA(Met), using acetate and ATP as substrates. First activates an acetate ion to form acetyladenylate (Ac-AMP) and then transfers the acetyl group to tRNA to form ac(4)C34.</text>
</comment>
<dbReference type="EMBL" id="VNJI01000020">
    <property type="protein sequence ID" value="TVY08776.1"/>
    <property type="molecule type" value="Genomic_DNA"/>
</dbReference>
<keyword evidence="3" id="KW-0820">tRNA-binding</keyword>
<dbReference type="AlphaFoldDB" id="A0A559K9I0"/>
<keyword evidence="1 3" id="KW-0436">Ligase</keyword>
<dbReference type="PANTHER" id="PTHR37825">
    <property type="entry name" value="TRNA(MET) CYTIDINE ACETATE LIGASE"/>
    <property type="match status" value="1"/>
</dbReference>
<dbReference type="GO" id="GO:0016740">
    <property type="term" value="F:transferase activity"/>
    <property type="evidence" value="ECO:0007669"/>
    <property type="project" value="UniProtKB-KW"/>
</dbReference>
<feature type="binding site" evidence="3">
    <location>
        <position position="163"/>
    </location>
    <ligand>
        <name>ATP</name>
        <dbReference type="ChEBI" id="CHEBI:30616"/>
    </ligand>
</feature>
<evidence type="ECO:0000256" key="1">
    <source>
        <dbReference type="ARBA" id="ARBA00022598"/>
    </source>
</evidence>
<evidence type="ECO:0000256" key="2">
    <source>
        <dbReference type="ARBA" id="ARBA00022694"/>
    </source>
</evidence>
<dbReference type="GO" id="GO:0016879">
    <property type="term" value="F:ligase activity, forming carbon-nitrogen bonds"/>
    <property type="evidence" value="ECO:0007669"/>
    <property type="project" value="UniProtKB-UniRule"/>
</dbReference>
<dbReference type="NCBIfam" id="NF010191">
    <property type="entry name" value="PRK13670.1"/>
    <property type="match status" value="1"/>
</dbReference>
<organism evidence="4 5">
    <name type="scientific">Paenibacillus cremeus</name>
    <dbReference type="NCBI Taxonomy" id="2163881"/>
    <lineage>
        <taxon>Bacteria</taxon>
        <taxon>Bacillati</taxon>
        <taxon>Bacillota</taxon>
        <taxon>Bacilli</taxon>
        <taxon>Bacillales</taxon>
        <taxon>Paenibacillaceae</taxon>
        <taxon>Paenibacillus</taxon>
    </lineage>
</organism>
<keyword evidence="3" id="KW-0963">Cytoplasm</keyword>
<comment type="similarity">
    <text evidence="3">Belongs to the TmcAL family.</text>
</comment>
<evidence type="ECO:0000313" key="5">
    <source>
        <dbReference type="Proteomes" id="UP000317036"/>
    </source>
</evidence>
<keyword evidence="2 3" id="KW-0819">tRNA processing</keyword>
<proteinExistence type="inferred from homology"/>
<dbReference type="HAMAP" id="MF_01539">
    <property type="entry name" value="TmcAL"/>
    <property type="match status" value="1"/>
</dbReference>
<protein>
    <recommendedName>
        <fullName evidence="3">tRNA(Met) cytidine acetate ligase</fullName>
        <ecNumber evidence="3">6.3.4.-</ecNumber>
    </recommendedName>
</protein>
<dbReference type="Gene3D" id="3.40.50.620">
    <property type="entry name" value="HUPs"/>
    <property type="match status" value="1"/>
</dbReference>
<keyword evidence="5" id="KW-1185">Reference proteome</keyword>
<dbReference type="GO" id="GO:0005737">
    <property type="term" value="C:cytoplasm"/>
    <property type="evidence" value="ECO:0007669"/>
    <property type="project" value="UniProtKB-SubCell"/>
</dbReference>
<keyword evidence="3" id="KW-0067">ATP-binding</keyword>
<keyword evidence="3" id="KW-0694">RNA-binding</keyword>
<keyword evidence="4" id="KW-0808">Transferase</keyword>
<dbReference type="SUPFAM" id="SSF52374">
    <property type="entry name" value="Nucleotidylyl transferase"/>
    <property type="match status" value="1"/>
</dbReference>